<evidence type="ECO:0000313" key="1">
    <source>
        <dbReference type="EMBL" id="GBP87776.1"/>
    </source>
</evidence>
<organism evidence="1 2">
    <name type="scientific">Eumeta variegata</name>
    <name type="common">Bagworm moth</name>
    <name type="synonym">Eumeta japonica</name>
    <dbReference type="NCBI Taxonomy" id="151549"/>
    <lineage>
        <taxon>Eukaryota</taxon>
        <taxon>Metazoa</taxon>
        <taxon>Ecdysozoa</taxon>
        <taxon>Arthropoda</taxon>
        <taxon>Hexapoda</taxon>
        <taxon>Insecta</taxon>
        <taxon>Pterygota</taxon>
        <taxon>Neoptera</taxon>
        <taxon>Endopterygota</taxon>
        <taxon>Lepidoptera</taxon>
        <taxon>Glossata</taxon>
        <taxon>Ditrysia</taxon>
        <taxon>Tineoidea</taxon>
        <taxon>Psychidae</taxon>
        <taxon>Oiketicinae</taxon>
        <taxon>Eumeta</taxon>
    </lineage>
</organism>
<reference evidence="1 2" key="1">
    <citation type="journal article" date="2019" name="Commun. Biol.">
        <title>The bagworm genome reveals a unique fibroin gene that provides high tensile strength.</title>
        <authorList>
            <person name="Kono N."/>
            <person name="Nakamura H."/>
            <person name="Ohtoshi R."/>
            <person name="Tomita M."/>
            <person name="Numata K."/>
            <person name="Arakawa K."/>
        </authorList>
    </citation>
    <scope>NUCLEOTIDE SEQUENCE [LARGE SCALE GENOMIC DNA]</scope>
</reference>
<accession>A0A4C1ZH03</accession>
<evidence type="ECO:0000313" key="2">
    <source>
        <dbReference type="Proteomes" id="UP000299102"/>
    </source>
</evidence>
<dbReference type="AlphaFoldDB" id="A0A4C1ZH03"/>
<protein>
    <submittedName>
        <fullName evidence="1">Uncharacterized protein</fullName>
    </submittedName>
</protein>
<comment type="caution">
    <text evidence="1">The sequence shown here is derived from an EMBL/GenBank/DDBJ whole genome shotgun (WGS) entry which is preliminary data.</text>
</comment>
<dbReference type="EMBL" id="BGZK01001884">
    <property type="protein sequence ID" value="GBP87776.1"/>
    <property type="molecule type" value="Genomic_DNA"/>
</dbReference>
<name>A0A4C1ZH03_EUMVA</name>
<dbReference type="Proteomes" id="UP000299102">
    <property type="component" value="Unassembled WGS sequence"/>
</dbReference>
<keyword evidence="2" id="KW-1185">Reference proteome</keyword>
<gene>
    <name evidence="1" type="ORF">EVAR_60468_1</name>
</gene>
<sequence>MSKPAGTITDERTERGDALTPYGEGLNVIKADSIKGVFLDMRSLGFDPNSDFGFGSNFNSISEPDLQCDHDHAIGSGPGLAFDPYSDLHRHSNTVLSYDSISVLDEVARSASEGSFNASDILVDVTMHVPEFDEEQGRFLCEALVNKCVSDHTQLRVPQLSIIICRLEGRFSFDTMNLLSSWFKVSAA</sequence>
<proteinExistence type="predicted"/>